<dbReference type="NCBIfam" id="TIGR02549">
    <property type="entry name" value="CRISPR_DxTHG"/>
    <property type="match status" value="1"/>
</dbReference>
<dbReference type="NCBIfam" id="TIGR02221">
    <property type="entry name" value="cas_TM1812"/>
    <property type="match status" value="1"/>
</dbReference>
<gene>
    <name evidence="1" type="ORF">Mgrana_02777</name>
</gene>
<proteinExistence type="predicted"/>
<dbReference type="AlphaFoldDB" id="A0A399F3R3"/>
<dbReference type="Proteomes" id="UP000266178">
    <property type="component" value="Unassembled WGS sequence"/>
</dbReference>
<reference evidence="1 2" key="1">
    <citation type="submission" date="2018-08" db="EMBL/GenBank/DDBJ databases">
        <title>Meiothermus granaticius genome AF-68 sequencing project.</title>
        <authorList>
            <person name="Da Costa M.S."/>
            <person name="Albuquerque L."/>
            <person name="Raposo P."/>
            <person name="Froufe H.J.C."/>
            <person name="Barroso C.S."/>
            <person name="Egas C."/>
        </authorList>
    </citation>
    <scope>NUCLEOTIDE SEQUENCE [LARGE SCALE GENOMIC DNA]</scope>
    <source>
        <strain evidence="1 2">AF-68</strain>
    </source>
</reference>
<sequence length="418" mass="48767">MQKIVSILGLGRFDKEEKKYYYEKVRYFWEERPVVETALIQEVWNAWFPQAQMLILATKEAKKERKDDLERHPHWIVEDIPDGKNEAEFWQIYQKVVSKLDQGDELILDITHGFRSLPILTLLAASFFRSAKGVTIKHVLYGANEAKTEDKTPVFDLSPFLTMLDWASAAERFLEIGDTSKFHQLTVRNNIPHSLKQGVEELKNLSYAVAANRTFLAGDHASKASCIDQEVQEWDKEFGPIKLLLPKIKEVLSDLSIRQDMRLEELLQQLFGQINWYSNHGYYEKAIGLAREWFITFVQYKCVEYGEIKEPDILDMKDEVRSRWDGAIGRIGPNLMRDREKLEQQVRSVFGERFEFTDEWKGLFGVWQELKDVRNDLLHFGFRSKPKAPNEVKSAVSKCLIDLREEVKKMGLELPEVS</sequence>
<dbReference type="EMBL" id="QWLB01000047">
    <property type="protein sequence ID" value="RIH91334.1"/>
    <property type="molecule type" value="Genomic_DNA"/>
</dbReference>
<dbReference type="OrthoDB" id="9777703at2"/>
<evidence type="ECO:0000313" key="2">
    <source>
        <dbReference type="Proteomes" id="UP000266178"/>
    </source>
</evidence>
<dbReference type="RefSeq" id="WP_119358223.1">
    <property type="nucleotide sequence ID" value="NZ_BJXM01000028.1"/>
</dbReference>
<name>A0A399F3R3_9DEIN</name>
<dbReference type="SUPFAM" id="SSF160980">
    <property type="entry name" value="SSO1389-like"/>
    <property type="match status" value="1"/>
</dbReference>
<keyword evidence="2" id="KW-1185">Reference proteome</keyword>
<organism evidence="1 2">
    <name type="scientific">Meiothermus granaticius NBRC 107808</name>
    <dbReference type="NCBI Taxonomy" id="1227551"/>
    <lineage>
        <taxon>Bacteria</taxon>
        <taxon>Thermotogati</taxon>
        <taxon>Deinococcota</taxon>
        <taxon>Deinococci</taxon>
        <taxon>Thermales</taxon>
        <taxon>Thermaceae</taxon>
        <taxon>Meiothermus</taxon>
    </lineage>
</organism>
<protein>
    <submittedName>
        <fullName evidence="1">CRISPR-associated protein</fullName>
    </submittedName>
</protein>
<dbReference type="InterPro" id="IPR011742">
    <property type="entry name" value="CRISPR-assoc_prot_TM1812"/>
</dbReference>
<evidence type="ECO:0000313" key="1">
    <source>
        <dbReference type="EMBL" id="RIH91334.1"/>
    </source>
</evidence>
<dbReference type="InterPro" id="IPR013383">
    <property type="entry name" value="CRISPR-assoc_prot_DxTHG_CS"/>
</dbReference>
<dbReference type="CDD" id="cd09732">
    <property type="entry name" value="Csx1_III-U"/>
    <property type="match status" value="1"/>
</dbReference>
<accession>A0A399F3R3</accession>
<comment type="caution">
    <text evidence="1">The sequence shown here is derived from an EMBL/GenBank/DDBJ whole genome shotgun (WGS) entry which is preliminary data.</text>
</comment>